<proteinExistence type="predicted"/>
<dbReference type="EMBL" id="JANHOG010000573">
    <property type="protein sequence ID" value="KAJ3553151.1"/>
    <property type="molecule type" value="Genomic_DNA"/>
</dbReference>
<comment type="caution">
    <text evidence="1">The sequence shown here is derived from an EMBL/GenBank/DDBJ whole genome shotgun (WGS) entry which is preliminary data.</text>
</comment>
<dbReference type="Proteomes" id="UP001148662">
    <property type="component" value="Unassembled WGS sequence"/>
</dbReference>
<evidence type="ECO:0000313" key="1">
    <source>
        <dbReference type="EMBL" id="KAJ3553151.1"/>
    </source>
</evidence>
<organism evidence="1 2">
    <name type="scientific">Phlebia brevispora</name>
    <dbReference type="NCBI Taxonomy" id="194682"/>
    <lineage>
        <taxon>Eukaryota</taxon>
        <taxon>Fungi</taxon>
        <taxon>Dikarya</taxon>
        <taxon>Basidiomycota</taxon>
        <taxon>Agaricomycotina</taxon>
        <taxon>Agaricomycetes</taxon>
        <taxon>Polyporales</taxon>
        <taxon>Meruliaceae</taxon>
        <taxon>Phlebia</taxon>
    </lineage>
</organism>
<accession>A0ACC1T4X9</accession>
<gene>
    <name evidence="1" type="ORF">NM688_g3768</name>
</gene>
<evidence type="ECO:0000313" key="2">
    <source>
        <dbReference type="Proteomes" id="UP001148662"/>
    </source>
</evidence>
<protein>
    <submittedName>
        <fullName evidence="1">Uncharacterized protein</fullName>
    </submittedName>
</protein>
<reference evidence="1" key="1">
    <citation type="submission" date="2022-07" db="EMBL/GenBank/DDBJ databases">
        <title>Genome Sequence of Phlebia brevispora.</title>
        <authorList>
            <person name="Buettner E."/>
        </authorList>
    </citation>
    <scope>NUCLEOTIDE SEQUENCE</scope>
    <source>
        <strain evidence="1">MPL23</strain>
    </source>
</reference>
<name>A0ACC1T4X9_9APHY</name>
<sequence length="535" mass="59963">MSSTSDSATIAAYRGALVDNNCIFAALTFVAYEHIITFQYEHEFVWRREWTAATWLFIANRYLLLASVIAQAAPSSYRVTRSMFIDVLFALPVIVLAASDEAFSALRVFALLDRSYIVAGCVFLLAVTPVGITIYEDSHMTRYFVDDPVLGASCYVNSSLSPTLAFKLKSLKAVLSGLLTTVAADLVAIVTTWVKTYRHIRHAASVGVAVGFSATLIKYGTLYFIVLLLVYLLDLLVFLIPAAQTINVVGVFVNILPNVVLSRFLINLREVDSAENSTAPHFSLFSVLHFRVRTLPDVIGNLGEPLADDDEIFYDEEPYDPGLREDCLDDIVDPGASEGSSDTPQSHMFLIEEIGSSSLPRNSELFTQELLIIDDISLFGGQRMRERTKRMGWQFSCCIYTPASKLYGVAVEAQERSDELPRASRSHWFHFASDVFGDYQPNCVPHVQQFAYRSRARKPGTPSPLISRVDAGARGVLVSQNSEAGQKYTPKEFRRYWIAWMMTSEYEANMRRGAITEQDGRKFLKDLDWWLAKDI</sequence>
<keyword evidence="2" id="KW-1185">Reference proteome</keyword>